<evidence type="ECO:0000256" key="2">
    <source>
        <dbReference type="SAM" id="Phobius"/>
    </source>
</evidence>
<keyword evidence="2" id="KW-1133">Transmembrane helix</keyword>
<dbReference type="Proteomes" id="UP000230605">
    <property type="component" value="Chromosome 5"/>
</dbReference>
<keyword evidence="2" id="KW-0812">Transmembrane</keyword>
<keyword evidence="2" id="KW-0472">Membrane</keyword>
<reference evidence="3 5" key="1">
    <citation type="submission" date="2015-10" db="EMBL/GenBank/DDBJ databases">
        <title>The cercosporin biosynthetic gene cluster was horizontally transferred to several fungal lineages and shown to be expanded in Cercospora beticola based on microsynteny with recipient genomes.</title>
        <authorList>
            <person name="De Jonge R."/>
            <person name="Ebert M.K."/>
            <person name="Suttle J.C."/>
            <person name="Jurick Ii W.M."/>
            <person name="Secor G.A."/>
            <person name="Thomma B.P."/>
            <person name="Van De Peer Y."/>
            <person name="Bolton M.D."/>
        </authorList>
    </citation>
    <scope>NUCLEOTIDE SEQUENCE [LARGE SCALE GENOMIC DNA]</scope>
    <source>
        <strain evidence="3 5">09-40</strain>
    </source>
</reference>
<feature type="transmembrane region" description="Helical" evidence="2">
    <location>
        <begin position="12"/>
        <end position="33"/>
    </location>
</feature>
<evidence type="ECO:0000313" key="6">
    <source>
        <dbReference type="Proteomes" id="UP001302367"/>
    </source>
</evidence>
<evidence type="ECO:0000313" key="4">
    <source>
        <dbReference type="EMBL" id="WPB03615.1"/>
    </source>
</evidence>
<dbReference type="EMBL" id="CP134188">
    <property type="protein sequence ID" value="WPB03615.1"/>
    <property type="molecule type" value="Genomic_DNA"/>
</dbReference>
<name>A0A2G5HAP2_CERBT</name>
<reference evidence="4 6" key="2">
    <citation type="submission" date="2023-09" db="EMBL/GenBank/DDBJ databases">
        <title>Complete-Gapless Cercospora beticola genome.</title>
        <authorList>
            <person name="Wyatt N.A."/>
            <person name="Spanner R.E."/>
            <person name="Bolton M.D."/>
        </authorList>
    </citation>
    <scope>NUCLEOTIDE SEQUENCE [LARGE SCALE GENOMIC DNA]</scope>
    <source>
        <strain evidence="4">Cb09-40</strain>
    </source>
</reference>
<evidence type="ECO:0000313" key="3">
    <source>
        <dbReference type="EMBL" id="PIA89607.1"/>
    </source>
</evidence>
<evidence type="ECO:0000313" key="5">
    <source>
        <dbReference type="Proteomes" id="UP000230605"/>
    </source>
</evidence>
<keyword evidence="6" id="KW-1185">Reference proteome</keyword>
<dbReference type="Proteomes" id="UP001302367">
    <property type="component" value="Chromosome 5"/>
</dbReference>
<dbReference type="AlphaFoldDB" id="A0A2G5HAP2"/>
<protein>
    <submittedName>
        <fullName evidence="3">Uncharacterized protein</fullName>
    </submittedName>
</protein>
<feature type="region of interest" description="Disordered" evidence="1">
    <location>
        <begin position="125"/>
        <end position="190"/>
    </location>
</feature>
<feature type="compositionally biased region" description="Basic residues" evidence="1">
    <location>
        <begin position="169"/>
        <end position="179"/>
    </location>
</feature>
<gene>
    <name evidence="3" type="ORF">CB0940_07649</name>
    <name evidence="4" type="ORF">RHO25_008255</name>
</gene>
<sequence length="274" mass="31908">MGIILSTTRYAPFAFISGIIGIVSFVFTLTTWLKVLWTNFETMGQAPHEVHAYLTNIRTELLEERASIRIMRKQCKKYYKQVRQNGGDTLAGLELDDATLKTMGDTVKYLMRQFQDIEQPFLEPGSDGIANFEKHERQRRRRKNSSISPYYEHSAYASPTTKKVDRARSRTGSRGRRRAQQQEDEEDDAETYWAQRTQYRKFGFACRFAWLKKKSQAQDLFATLSRVQIRRIARQVGDLSMLVHQYGGATARTEEMLMRIEDRLSNIVGVRRIE</sequence>
<evidence type="ECO:0000256" key="1">
    <source>
        <dbReference type="SAM" id="MobiDB-lite"/>
    </source>
</evidence>
<accession>A0A2G5HAP2</accession>
<organism evidence="3 5">
    <name type="scientific">Cercospora beticola</name>
    <name type="common">Sugarbeet leaf spot fungus</name>
    <dbReference type="NCBI Taxonomy" id="122368"/>
    <lineage>
        <taxon>Eukaryota</taxon>
        <taxon>Fungi</taxon>
        <taxon>Dikarya</taxon>
        <taxon>Ascomycota</taxon>
        <taxon>Pezizomycotina</taxon>
        <taxon>Dothideomycetes</taxon>
        <taxon>Dothideomycetidae</taxon>
        <taxon>Mycosphaerellales</taxon>
        <taxon>Mycosphaerellaceae</taxon>
        <taxon>Cercospora</taxon>
    </lineage>
</organism>
<dbReference type="EMBL" id="LKMD01000108">
    <property type="protein sequence ID" value="PIA89607.1"/>
    <property type="molecule type" value="Genomic_DNA"/>
</dbReference>
<proteinExistence type="predicted"/>
<dbReference type="OrthoDB" id="4148767at2759"/>